<proteinExistence type="inferred from homology"/>
<dbReference type="RefSeq" id="WP_148074251.1">
    <property type="nucleotide sequence ID" value="NZ_CP042913.1"/>
</dbReference>
<dbReference type="AlphaFoldDB" id="A0A5B9QFU4"/>
<evidence type="ECO:0000313" key="3">
    <source>
        <dbReference type="EMBL" id="QEG35786.1"/>
    </source>
</evidence>
<dbReference type="GO" id="GO:0015562">
    <property type="term" value="F:efflux transmembrane transporter activity"/>
    <property type="evidence" value="ECO:0007669"/>
    <property type="project" value="InterPro"/>
</dbReference>
<dbReference type="InterPro" id="IPR003423">
    <property type="entry name" value="OMP_efflux"/>
</dbReference>
<accession>A0A5B9QFU4</accession>
<feature type="coiled-coil region" evidence="2">
    <location>
        <begin position="291"/>
        <end position="318"/>
    </location>
</feature>
<dbReference type="Pfam" id="PF02321">
    <property type="entry name" value="OEP"/>
    <property type="match status" value="2"/>
</dbReference>
<keyword evidence="2" id="KW-0175">Coiled coil</keyword>
<evidence type="ECO:0000256" key="2">
    <source>
        <dbReference type="SAM" id="Coils"/>
    </source>
</evidence>
<gene>
    <name evidence="3" type="primary">czcC_2</name>
    <name evidence="3" type="ORF">Pr1d_30920</name>
</gene>
<reference evidence="3 4" key="1">
    <citation type="submission" date="2019-08" db="EMBL/GenBank/DDBJ databases">
        <title>Deep-cultivation of Planctomycetes and their phenomic and genomic characterization uncovers novel biology.</title>
        <authorList>
            <person name="Wiegand S."/>
            <person name="Jogler M."/>
            <person name="Boedeker C."/>
            <person name="Pinto D."/>
            <person name="Vollmers J."/>
            <person name="Rivas-Marin E."/>
            <person name="Kohn T."/>
            <person name="Peeters S.H."/>
            <person name="Heuer A."/>
            <person name="Rast P."/>
            <person name="Oberbeckmann S."/>
            <person name="Bunk B."/>
            <person name="Jeske O."/>
            <person name="Meyerdierks A."/>
            <person name="Storesund J.E."/>
            <person name="Kallscheuer N."/>
            <person name="Luecker S."/>
            <person name="Lage O.M."/>
            <person name="Pohl T."/>
            <person name="Merkel B.J."/>
            <person name="Hornburger P."/>
            <person name="Mueller R.-W."/>
            <person name="Bruemmer F."/>
            <person name="Labrenz M."/>
            <person name="Spormann A.M."/>
            <person name="Op den Camp H."/>
            <person name="Overmann J."/>
            <person name="Amann R."/>
            <person name="Jetten M.S.M."/>
            <person name="Mascher T."/>
            <person name="Medema M.H."/>
            <person name="Devos D.P."/>
            <person name="Kaster A.-K."/>
            <person name="Ovreas L."/>
            <person name="Rohde M."/>
            <person name="Galperin M.Y."/>
            <person name="Jogler C."/>
        </authorList>
    </citation>
    <scope>NUCLEOTIDE SEQUENCE [LARGE SCALE GENOMIC DNA]</scope>
    <source>
        <strain evidence="3 4">Pr1d</strain>
    </source>
</reference>
<dbReference type="PROSITE" id="PS51257">
    <property type="entry name" value="PROKAR_LIPOPROTEIN"/>
    <property type="match status" value="1"/>
</dbReference>
<dbReference type="InterPro" id="IPR010131">
    <property type="entry name" value="MdtP/NodT-like"/>
</dbReference>
<dbReference type="KEGG" id="bgok:Pr1d_30920"/>
<keyword evidence="4" id="KW-1185">Reference proteome</keyword>
<sequence>MTDHQIRSHKSTGNTPLSWGSCVLAYPTAGVSHVTHKLFVRLVVTVLTLALLSAASCVSQREIGLPESNGPEVERFDVRTLSAVSGEGRTVLSETFLPKQVIQIKETNSTVSAEGDSDHVLEQSKSSANVVFAHTTQSDAPLVLHEIIAAAIDSHPSIIAARQRVAAAANRIPQARALPDPVLANSLWPVREQSPQTASGRISSQLSLKQGVPWPGKLYTQEAIASHELVMAEAELANSVQEIKEAVQLAYYELWLYEEATSIVEANQALARNLIKVSEARYRAGGSQQDVVRAELETEKLEDQLISLRRSKEEAKADLGTLVRNPLDFQFTKLEEPNTQRIPLALDELVESSHRCNPNLMSLVAEKSRDRDRRKLARLKNYPDFEFGLMWAQISDDHDALSPVANGRDSLGINVAITLPIWREKIDSGREEAKHTFKSTAARYEAGWDELRGMLRRLVAAADALAEQIALYEQTLIPRTEQNLELATADYRAERGDFFGVVDVYEELLTHRLQLARAKASLAGTIAQIERTVGC</sequence>
<dbReference type="SUPFAM" id="SSF56954">
    <property type="entry name" value="Outer membrane efflux proteins (OEP)"/>
    <property type="match status" value="1"/>
</dbReference>
<evidence type="ECO:0000256" key="1">
    <source>
        <dbReference type="ARBA" id="ARBA00007613"/>
    </source>
</evidence>
<dbReference type="EMBL" id="CP042913">
    <property type="protein sequence ID" value="QEG35786.1"/>
    <property type="molecule type" value="Genomic_DNA"/>
</dbReference>
<protein>
    <submittedName>
        <fullName evidence="3">Cobalt-zinc-cadmium resistance protein CzcC</fullName>
    </submittedName>
</protein>
<organism evidence="3 4">
    <name type="scientific">Bythopirellula goksoeyrii</name>
    <dbReference type="NCBI Taxonomy" id="1400387"/>
    <lineage>
        <taxon>Bacteria</taxon>
        <taxon>Pseudomonadati</taxon>
        <taxon>Planctomycetota</taxon>
        <taxon>Planctomycetia</taxon>
        <taxon>Pirellulales</taxon>
        <taxon>Lacipirellulaceae</taxon>
        <taxon>Bythopirellula</taxon>
    </lineage>
</organism>
<evidence type="ECO:0000313" key="4">
    <source>
        <dbReference type="Proteomes" id="UP000323917"/>
    </source>
</evidence>
<name>A0A5B9QFU4_9BACT</name>
<dbReference type="PANTHER" id="PTHR30203:SF24">
    <property type="entry name" value="BLR4935 PROTEIN"/>
    <property type="match status" value="1"/>
</dbReference>
<dbReference type="PANTHER" id="PTHR30203">
    <property type="entry name" value="OUTER MEMBRANE CATION EFFLUX PROTEIN"/>
    <property type="match status" value="1"/>
</dbReference>
<dbReference type="Proteomes" id="UP000323917">
    <property type="component" value="Chromosome"/>
</dbReference>
<dbReference type="Gene3D" id="1.20.1600.10">
    <property type="entry name" value="Outer membrane efflux proteins (OEP)"/>
    <property type="match status" value="1"/>
</dbReference>
<dbReference type="OrthoDB" id="237666at2"/>
<comment type="similarity">
    <text evidence="1">Belongs to the outer membrane factor (OMF) (TC 1.B.17) family.</text>
</comment>